<keyword evidence="3" id="KW-1185">Reference proteome</keyword>
<dbReference type="InterPro" id="IPR052018">
    <property type="entry name" value="PHP_domain"/>
</dbReference>
<dbReference type="Gene3D" id="3.20.20.140">
    <property type="entry name" value="Metal-dependent hydrolases"/>
    <property type="match status" value="1"/>
</dbReference>
<sequence>MPCDLHVHTSASDGTDVPQKVVEDAYRAGLSALAITDHDTVDGIPPALEAGRKLSICVIPGVEFSTEEDGHELHILGYLFQLDHPGLLEQLAFFRRTRLERVVKMVERLRRLGIPVELEQVLELAGEGAVGRPHVARVLVQIGAVATVGEAFEKYIGKDRVAYVPRYKLAPREAINLLHRAGGVAVLAHPGLTRCDYLIPRLVEHGLQGLEVYYPAHSQEMVWYYEKLCRRYHLVATGGSDYHGSGHREHGCLGASTVPDEVIWSLKELAGQQTGPTNI</sequence>
<dbReference type="SMART" id="SM00481">
    <property type="entry name" value="POLIIIAc"/>
    <property type="match status" value="1"/>
</dbReference>
<dbReference type="Pfam" id="PF02811">
    <property type="entry name" value="PHP"/>
    <property type="match status" value="1"/>
</dbReference>
<dbReference type="AlphaFoldDB" id="A0A1M4ZNF0"/>
<dbReference type="PANTHER" id="PTHR42924">
    <property type="entry name" value="EXONUCLEASE"/>
    <property type="match status" value="1"/>
</dbReference>
<feature type="domain" description="Polymerase/histidinol phosphatase N-terminal" evidence="1">
    <location>
        <begin position="3"/>
        <end position="68"/>
    </location>
</feature>
<dbReference type="EMBL" id="FQUW01000017">
    <property type="protein sequence ID" value="SHF19455.1"/>
    <property type="molecule type" value="Genomic_DNA"/>
</dbReference>
<dbReference type="InterPro" id="IPR003141">
    <property type="entry name" value="Pol/His_phosphatase_N"/>
</dbReference>
<accession>A0A1M4ZNF0</accession>
<dbReference type="SUPFAM" id="SSF89550">
    <property type="entry name" value="PHP domain-like"/>
    <property type="match status" value="1"/>
</dbReference>
<evidence type="ECO:0000313" key="3">
    <source>
        <dbReference type="Proteomes" id="UP000184196"/>
    </source>
</evidence>
<dbReference type="RefSeq" id="WP_073165025.1">
    <property type="nucleotide sequence ID" value="NZ_FQUW01000017.1"/>
</dbReference>
<evidence type="ECO:0000313" key="2">
    <source>
        <dbReference type="EMBL" id="SHF19455.1"/>
    </source>
</evidence>
<dbReference type="InterPro" id="IPR004013">
    <property type="entry name" value="PHP_dom"/>
</dbReference>
<dbReference type="GO" id="GO:0004534">
    <property type="term" value="F:5'-3' RNA exonuclease activity"/>
    <property type="evidence" value="ECO:0007669"/>
    <property type="project" value="TreeGrafter"/>
</dbReference>
<dbReference type="CDD" id="cd07438">
    <property type="entry name" value="PHP_HisPPase_AMP"/>
    <property type="match status" value="1"/>
</dbReference>
<reference evidence="3" key="1">
    <citation type="submission" date="2016-11" db="EMBL/GenBank/DDBJ databases">
        <authorList>
            <person name="Varghese N."/>
            <person name="Submissions S."/>
        </authorList>
    </citation>
    <scope>NUCLEOTIDE SEQUENCE [LARGE SCALE GENOMIC DNA]</scope>
    <source>
        <strain evidence="3">DSM 11792</strain>
    </source>
</reference>
<name>A0A1M4ZNF0_9FIRM</name>
<dbReference type="GO" id="GO:0035312">
    <property type="term" value="F:5'-3' DNA exonuclease activity"/>
    <property type="evidence" value="ECO:0007669"/>
    <property type="project" value="TreeGrafter"/>
</dbReference>
<dbReference type="OrthoDB" id="9804333at2"/>
<proteinExistence type="predicted"/>
<dbReference type="PANTHER" id="PTHR42924:SF3">
    <property type="entry name" value="POLYMERASE_HISTIDINOL PHOSPHATASE N-TERMINAL DOMAIN-CONTAINING PROTEIN"/>
    <property type="match status" value="1"/>
</dbReference>
<evidence type="ECO:0000259" key="1">
    <source>
        <dbReference type="SMART" id="SM00481"/>
    </source>
</evidence>
<dbReference type="InterPro" id="IPR016195">
    <property type="entry name" value="Pol/histidinol_Pase-like"/>
</dbReference>
<organism evidence="2 3">
    <name type="scientific">Desulfofundulus australicus DSM 11792</name>
    <dbReference type="NCBI Taxonomy" id="1121425"/>
    <lineage>
        <taxon>Bacteria</taxon>
        <taxon>Bacillati</taxon>
        <taxon>Bacillota</taxon>
        <taxon>Clostridia</taxon>
        <taxon>Eubacteriales</taxon>
        <taxon>Peptococcaceae</taxon>
        <taxon>Desulfofundulus</taxon>
    </lineage>
</organism>
<dbReference type="Gene3D" id="1.10.150.650">
    <property type="match status" value="1"/>
</dbReference>
<protein>
    <recommendedName>
        <fullName evidence="1">Polymerase/histidinol phosphatase N-terminal domain-containing protein</fullName>
    </recommendedName>
</protein>
<gene>
    <name evidence="2" type="ORF">SAMN02745218_01668</name>
</gene>
<dbReference type="Proteomes" id="UP000184196">
    <property type="component" value="Unassembled WGS sequence"/>
</dbReference>